<dbReference type="SUPFAM" id="SSF53098">
    <property type="entry name" value="Ribonuclease H-like"/>
    <property type="match status" value="1"/>
</dbReference>
<keyword evidence="6" id="KW-0695">RNA-directed DNA polymerase</keyword>
<sequence>MCDASNAALGAVLGQRTKVGQLVHELLAIVFALDKFRSYLLGSKIVVFSDHAAIRYLLKKADAKPRLIRWMLLLQEFDLEIRDKKGAENSVADHLSRIEKESEPMPIRDEFPDEQLLHIKASTPWFADICNYVATSQFPPEASRIYKEKLQSDAKYYIWDDPYLWRLCSDKVIRRCIPDTEIKSVLQFCHSAPGGGHYGSTRTARKVLDCGLYWPTIFRDAHHFVSTCERCQKAGMAMNRRHEMPQQPILFCEVFDVWGIDFMGPFPVSNGYSYILLAVDYVSRWVEAVATRTNDAKVVVDFLKFGVPKVLISDQGSHFCNRAMASLLQKYGVTHRVATTYHPQTNGQVEVFNRKIKKMLQKMTNPSRKDWIRLLEDALWAHRTAYRTSLGVSPYRIVFAGERRKFQLQELDELHLEAYENSRIYKQKVKKFHDQKILRKDFHVGQKVLLFNSRLKLITGKLRSRWDRPFVITNVFPNGAVQLQDEHSSSTFQVNGHQIKPFHEGPAPITADVEIISLMEPTPPDEPNSSRAEAVMAESGMTSARPKSLLASCLLSLQAKVGKTMNSPHPQEAEELWNCFGSKS</sequence>
<evidence type="ECO:0000256" key="6">
    <source>
        <dbReference type="ARBA" id="ARBA00022918"/>
    </source>
</evidence>
<dbReference type="Pfam" id="PF17921">
    <property type="entry name" value="Integrase_H2C2"/>
    <property type="match status" value="1"/>
</dbReference>
<evidence type="ECO:0000259" key="7">
    <source>
        <dbReference type="PROSITE" id="PS50994"/>
    </source>
</evidence>
<dbReference type="SUPFAM" id="SSF56672">
    <property type="entry name" value="DNA/RNA polymerases"/>
    <property type="match status" value="1"/>
</dbReference>
<evidence type="ECO:0000256" key="4">
    <source>
        <dbReference type="ARBA" id="ARBA00022759"/>
    </source>
</evidence>
<keyword evidence="2" id="KW-0548">Nucleotidyltransferase</keyword>
<dbReference type="Pfam" id="PF00665">
    <property type="entry name" value="rve"/>
    <property type="match status" value="1"/>
</dbReference>
<dbReference type="InterPro" id="IPR043502">
    <property type="entry name" value="DNA/RNA_pol_sf"/>
</dbReference>
<reference evidence="8" key="1">
    <citation type="submission" date="2018-05" db="EMBL/GenBank/DDBJ databases">
        <title>Draft genome of Mucuna pruriens seed.</title>
        <authorList>
            <person name="Nnadi N.E."/>
            <person name="Vos R."/>
            <person name="Hasami M.H."/>
            <person name="Devisetty U.K."/>
            <person name="Aguiy J.C."/>
        </authorList>
    </citation>
    <scope>NUCLEOTIDE SEQUENCE [LARGE SCALE GENOMIC DNA]</scope>
    <source>
        <strain evidence="8">JCA_2017</strain>
    </source>
</reference>
<keyword evidence="3" id="KW-0540">Nuclease</keyword>
<dbReference type="InterPro" id="IPR041588">
    <property type="entry name" value="Integrase_H2C2"/>
</dbReference>
<evidence type="ECO:0000256" key="2">
    <source>
        <dbReference type="ARBA" id="ARBA00022695"/>
    </source>
</evidence>
<dbReference type="GO" id="GO:0003676">
    <property type="term" value="F:nucleic acid binding"/>
    <property type="evidence" value="ECO:0007669"/>
    <property type="project" value="InterPro"/>
</dbReference>
<dbReference type="GO" id="GO:0003964">
    <property type="term" value="F:RNA-directed DNA polymerase activity"/>
    <property type="evidence" value="ECO:0007669"/>
    <property type="project" value="UniProtKB-KW"/>
</dbReference>
<dbReference type="InterPro" id="IPR052160">
    <property type="entry name" value="Gypsy_RT_Integrase-like"/>
</dbReference>
<organism evidence="8 9">
    <name type="scientific">Mucuna pruriens</name>
    <name type="common">Velvet bean</name>
    <name type="synonym">Dolichos pruriens</name>
    <dbReference type="NCBI Taxonomy" id="157652"/>
    <lineage>
        <taxon>Eukaryota</taxon>
        <taxon>Viridiplantae</taxon>
        <taxon>Streptophyta</taxon>
        <taxon>Embryophyta</taxon>
        <taxon>Tracheophyta</taxon>
        <taxon>Spermatophyta</taxon>
        <taxon>Magnoliopsida</taxon>
        <taxon>eudicotyledons</taxon>
        <taxon>Gunneridae</taxon>
        <taxon>Pentapetalae</taxon>
        <taxon>rosids</taxon>
        <taxon>fabids</taxon>
        <taxon>Fabales</taxon>
        <taxon>Fabaceae</taxon>
        <taxon>Papilionoideae</taxon>
        <taxon>50 kb inversion clade</taxon>
        <taxon>NPAAA clade</taxon>
        <taxon>indigoferoid/millettioid clade</taxon>
        <taxon>Phaseoleae</taxon>
        <taxon>Mucuna</taxon>
    </lineage>
</organism>
<dbReference type="GO" id="GO:0016787">
    <property type="term" value="F:hydrolase activity"/>
    <property type="evidence" value="ECO:0007669"/>
    <property type="project" value="UniProtKB-KW"/>
</dbReference>
<gene>
    <name evidence="8" type="primary">Tf2-11</name>
    <name evidence="8" type="ORF">CR513_06492</name>
</gene>
<dbReference type="EMBL" id="QJKJ01001107">
    <property type="protein sequence ID" value="RDY09178.1"/>
    <property type="molecule type" value="Genomic_DNA"/>
</dbReference>
<dbReference type="GO" id="GO:0004519">
    <property type="term" value="F:endonuclease activity"/>
    <property type="evidence" value="ECO:0007669"/>
    <property type="project" value="UniProtKB-KW"/>
</dbReference>
<keyword evidence="5" id="KW-0378">Hydrolase</keyword>
<dbReference type="Proteomes" id="UP000257109">
    <property type="component" value="Unassembled WGS sequence"/>
</dbReference>
<feature type="non-terminal residue" evidence="8">
    <location>
        <position position="1"/>
    </location>
</feature>
<keyword evidence="4" id="KW-0255">Endonuclease</keyword>
<dbReference type="Pfam" id="PF17917">
    <property type="entry name" value="RT_RNaseH"/>
    <property type="match status" value="1"/>
</dbReference>
<dbReference type="Gene3D" id="1.10.340.70">
    <property type="match status" value="1"/>
</dbReference>
<keyword evidence="1" id="KW-0808">Transferase</keyword>
<evidence type="ECO:0000313" key="9">
    <source>
        <dbReference type="Proteomes" id="UP000257109"/>
    </source>
</evidence>
<protein>
    <submittedName>
        <fullName evidence="8">Tf2-11</fullName>
    </submittedName>
</protein>
<dbReference type="InterPro" id="IPR041373">
    <property type="entry name" value="RT_RNaseH"/>
</dbReference>
<feature type="domain" description="Integrase catalytic" evidence="7">
    <location>
        <begin position="244"/>
        <end position="402"/>
    </location>
</feature>
<dbReference type="PANTHER" id="PTHR47266">
    <property type="entry name" value="ENDONUCLEASE-RELATED"/>
    <property type="match status" value="1"/>
</dbReference>
<evidence type="ECO:0000313" key="8">
    <source>
        <dbReference type="EMBL" id="RDY09178.1"/>
    </source>
</evidence>
<dbReference type="Gene3D" id="3.30.420.10">
    <property type="entry name" value="Ribonuclease H-like superfamily/Ribonuclease H"/>
    <property type="match status" value="1"/>
</dbReference>
<evidence type="ECO:0000256" key="1">
    <source>
        <dbReference type="ARBA" id="ARBA00022679"/>
    </source>
</evidence>
<dbReference type="InterPro" id="IPR036397">
    <property type="entry name" value="RNaseH_sf"/>
</dbReference>
<dbReference type="CDD" id="cd09274">
    <property type="entry name" value="RNase_HI_RT_Ty3"/>
    <property type="match status" value="1"/>
</dbReference>
<dbReference type="AlphaFoldDB" id="A0A371I2A6"/>
<evidence type="ECO:0000256" key="3">
    <source>
        <dbReference type="ARBA" id="ARBA00022722"/>
    </source>
</evidence>
<name>A0A371I2A6_MUCPR</name>
<dbReference type="GO" id="GO:0015074">
    <property type="term" value="P:DNA integration"/>
    <property type="evidence" value="ECO:0007669"/>
    <property type="project" value="InterPro"/>
</dbReference>
<keyword evidence="9" id="KW-1185">Reference proteome</keyword>
<proteinExistence type="predicted"/>
<dbReference type="InterPro" id="IPR012337">
    <property type="entry name" value="RNaseH-like_sf"/>
</dbReference>
<comment type="caution">
    <text evidence="8">The sequence shown here is derived from an EMBL/GenBank/DDBJ whole genome shotgun (WGS) entry which is preliminary data.</text>
</comment>
<evidence type="ECO:0000256" key="5">
    <source>
        <dbReference type="ARBA" id="ARBA00022801"/>
    </source>
</evidence>
<accession>A0A371I2A6</accession>
<dbReference type="InterPro" id="IPR001584">
    <property type="entry name" value="Integrase_cat-core"/>
</dbReference>
<dbReference type="PROSITE" id="PS50994">
    <property type="entry name" value="INTEGRASE"/>
    <property type="match status" value="1"/>
</dbReference>
<dbReference type="OrthoDB" id="4369127at2759"/>